<dbReference type="Proteomes" id="UP000054845">
    <property type="component" value="Unassembled WGS sequence"/>
</dbReference>
<proteinExistence type="predicted"/>
<feature type="coiled-coil region" evidence="1">
    <location>
        <begin position="60"/>
        <end position="87"/>
    </location>
</feature>
<evidence type="ECO:0000256" key="1">
    <source>
        <dbReference type="SAM" id="Coils"/>
    </source>
</evidence>
<feature type="compositionally biased region" description="Acidic residues" evidence="2">
    <location>
        <begin position="119"/>
        <end position="139"/>
    </location>
</feature>
<dbReference type="EMBL" id="CCYA01000276">
    <property type="protein sequence ID" value="CEH18965.1"/>
    <property type="molecule type" value="Genomic_DNA"/>
</dbReference>
<accession>A0A0P1BPY6</accession>
<keyword evidence="1" id="KW-0175">Coiled coil</keyword>
<keyword evidence="4" id="KW-1185">Reference proteome</keyword>
<dbReference type="AlphaFoldDB" id="A0A0P1BPY6"/>
<evidence type="ECO:0000313" key="3">
    <source>
        <dbReference type="EMBL" id="CEH18965.1"/>
    </source>
</evidence>
<dbReference type="OrthoDB" id="10629991at2759"/>
<evidence type="ECO:0000256" key="2">
    <source>
        <dbReference type="SAM" id="MobiDB-lite"/>
    </source>
</evidence>
<protein>
    <submittedName>
        <fullName evidence="3">Uncharacterized protein</fullName>
    </submittedName>
</protein>
<organism evidence="3 4">
    <name type="scientific">Ceraceosorus bombacis</name>
    <dbReference type="NCBI Taxonomy" id="401625"/>
    <lineage>
        <taxon>Eukaryota</taxon>
        <taxon>Fungi</taxon>
        <taxon>Dikarya</taxon>
        <taxon>Basidiomycota</taxon>
        <taxon>Ustilaginomycotina</taxon>
        <taxon>Exobasidiomycetes</taxon>
        <taxon>Ceraceosorales</taxon>
        <taxon>Ceraceosoraceae</taxon>
        <taxon>Ceraceosorus</taxon>
    </lineage>
</organism>
<feature type="compositionally biased region" description="Acidic residues" evidence="2">
    <location>
        <begin position="146"/>
        <end position="189"/>
    </location>
</feature>
<reference evidence="3 4" key="1">
    <citation type="submission" date="2014-09" db="EMBL/GenBank/DDBJ databases">
        <authorList>
            <person name="Magalhaes I.L.F."/>
            <person name="Oliveira U."/>
            <person name="Santos F.R."/>
            <person name="Vidigal T.H.D.A."/>
            <person name="Brescovit A.D."/>
            <person name="Santos A.J."/>
        </authorList>
    </citation>
    <scope>NUCLEOTIDE SEQUENCE [LARGE SCALE GENOMIC DNA]</scope>
</reference>
<sequence length="189" mass="20126">MPLTRAATAAAERRMTPAAVSFEDWVNKRQREGLSQSDLPDLMKHRDAVTDSFRHLWVKMEVQEAEEEVLRKQLARLKAQLAASAQANVVAAAAAFTQIRAEDTAGGSEESSEAKDGGGEDSEEAEAEGSQEAVTDESVEAVTESSVEESSVEVEAAETAETGETEGETETGDTEGETETGDTEGVTES</sequence>
<name>A0A0P1BPY6_9BASI</name>
<feature type="region of interest" description="Disordered" evidence="2">
    <location>
        <begin position="101"/>
        <end position="189"/>
    </location>
</feature>
<evidence type="ECO:0000313" key="4">
    <source>
        <dbReference type="Proteomes" id="UP000054845"/>
    </source>
</evidence>